<dbReference type="AlphaFoldDB" id="A0A915ATB2"/>
<dbReference type="SUPFAM" id="SSF90257">
    <property type="entry name" value="Myosin rod fragments"/>
    <property type="match status" value="1"/>
</dbReference>
<keyword evidence="1" id="KW-0175">Coiled coil</keyword>
<evidence type="ECO:0000313" key="3">
    <source>
        <dbReference type="WBParaSite" id="PgR016_g003_t01"/>
    </source>
</evidence>
<evidence type="ECO:0000313" key="2">
    <source>
        <dbReference type="Proteomes" id="UP000887569"/>
    </source>
</evidence>
<evidence type="ECO:0000256" key="1">
    <source>
        <dbReference type="SAM" id="Coils"/>
    </source>
</evidence>
<feature type="coiled-coil region" evidence="1">
    <location>
        <begin position="40"/>
        <end position="92"/>
    </location>
</feature>
<proteinExistence type="predicted"/>
<dbReference type="Proteomes" id="UP000887569">
    <property type="component" value="Unplaced"/>
</dbReference>
<organism evidence="2 3">
    <name type="scientific">Parascaris univalens</name>
    <name type="common">Nematode worm</name>
    <dbReference type="NCBI Taxonomy" id="6257"/>
    <lineage>
        <taxon>Eukaryota</taxon>
        <taxon>Metazoa</taxon>
        <taxon>Ecdysozoa</taxon>
        <taxon>Nematoda</taxon>
        <taxon>Chromadorea</taxon>
        <taxon>Rhabditida</taxon>
        <taxon>Spirurina</taxon>
        <taxon>Ascaridomorpha</taxon>
        <taxon>Ascaridoidea</taxon>
        <taxon>Ascarididae</taxon>
        <taxon>Parascaris</taxon>
    </lineage>
</organism>
<accession>A0A915ATB2</accession>
<keyword evidence="2" id="KW-1185">Reference proteome</keyword>
<protein>
    <submittedName>
        <fullName evidence="3">Uncharacterized protein</fullName>
    </submittedName>
</protein>
<dbReference type="WBParaSite" id="PgR016_g003_t01">
    <property type="protein sequence ID" value="PgR016_g003_t01"/>
    <property type="gene ID" value="PgR016_g003"/>
</dbReference>
<sequence length="163" mass="18092">LYRRKVEEDAEAIVPSIQNGRQALRREITTKPLGTSLTPLTKGRQQKEALIEELEEKIKEMERALKELEEDKRSHEAELEAVRQDLEKACAHIAHLSKVNAELSKQEVAIKRNGQYTDELKACLCHLKKAGVPDAKCGEVIITVGVLLGKKVVGEEAGGMNGK</sequence>
<name>A0A915ATB2_PARUN</name>
<reference evidence="3" key="1">
    <citation type="submission" date="2022-11" db="UniProtKB">
        <authorList>
            <consortium name="WormBaseParasite"/>
        </authorList>
    </citation>
    <scope>IDENTIFICATION</scope>
</reference>